<dbReference type="Gene3D" id="1.10.10.1390">
    <property type="entry name" value="ATP-dependent DNA helicase RecQ"/>
    <property type="match status" value="1"/>
</dbReference>
<dbReference type="InterPro" id="IPR027417">
    <property type="entry name" value="P-loop_NTPase"/>
</dbReference>
<dbReference type="CDD" id="cd18809">
    <property type="entry name" value="SF1_C_RecD"/>
    <property type="match status" value="1"/>
</dbReference>
<reference evidence="2 3" key="1">
    <citation type="journal article" date="2017" name="ISME J.">
        <title>Energy and carbon metabolisms in a deep terrestrial subsurface fluid microbial community.</title>
        <authorList>
            <person name="Momper L."/>
            <person name="Jungbluth S.P."/>
            <person name="Lee M.D."/>
            <person name="Amend J.P."/>
        </authorList>
    </citation>
    <scope>NUCLEOTIDE SEQUENCE [LARGE SCALE GENOMIC DNA]</scope>
    <source>
        <strain evidence="2">SURF_29</strain>
    </source>
</reference>
<protein>
    <submittedName>
        <fullName evidence="2">AAA family ATPase</fullName>
    </submittedName>
</protein>
<sequence>MNQDTAFSICKTGANVFLTGEPGSGKTHTINRYVEYLRSHGIEPAITASTGIAATHIGGMTIHSWSGIGIKEMLSNIELGHIAGKSYISKRIKKTSVLIIDEISMLGANTLSAVDLVCKRVRENEEPFGGLQVILVGDFFQLPPISHGGQSSHFAFESETWTTLTPTICYITEQHRQDDKEFLSVLNALRSGKFDEEHICHIQNRMGQHSENSLEITKLFSHNVDVDRINSAELEKLSSEESTFQMASTGSKKLVATLKKGCISPDSFSVKVGAVVMFTKNNPKSGFVNGTLGKIIGFDDDSGYPIVQTMKGQRIKAEPMDWTIEENGAIKAKITQVPLRLAWAITIHKSQGMSLDAAIMDLSTVFEYGQGYVALSRVRRLSGLYLLGCNDHALLVHPDIIEKDQEFRTSSIETEDGFGDSLSKDLQKKYDGFIIACGGNIKESKYQKAVYKESHGSTYDETLALFQSGKSIKEIAEKRNITEGTVLSHIENLVSSDKIKRSDTMRCINPTLKKALPTIHKSFRALDTTSLSPVHENLKGQYSYNDLRLARMVLK</sequence>
<dbReference type="Proteomes" id="UP000285655">
    <property type="component" value="Unassembled WGS sequence"/>
</dbReference>
<dbReference type="GO" id="GO:0006281">
    <property type="term" value="P:DNA repair"/>
    <property type="evidence" value="ECO:0007669"/>
    <property type="project" value="InterPro"/>
</dbReference>
<dbReference type="SUPFAM" id="SSF52540">
    <property type="entry name" value="P-loop containing nucleoside triphosphate hydrolases"/>
    <property type="match status" value="2"/>
</dbReference>
<dbReference type="GO" id="GO:0000723">
    <property type="term" value="P:telomere maintenance"/>
    <property type="evidence" value="ECO:0007669"/>
    <property type="project" value="InterPro"/>
</dbReference>
<evidence type="ECO:0000313" key="3">
    <source>
        <dbReference type="Proteomes" id="UP000285655"/>
    </source>
</evidence>
<dbReference type="Pfam" id="PF14493">
    <property type="entry name" value="HTH_40"/>
    <property type="match status" value="1"/>
</dbReference>
<evidence type="ECO:0000313" key="2">
    <source>
        <dbReference type="EMBL" id="RJO60517.1"/>
    </source>
</evidence>
<dbReference type="Pfam" id="PF05970">
    <property type="entry name" value="PIF1"/>
    <property type="match status" value="1"/>
</dbReference>
<dbReference type="PANTHER" id="PTHR47642:SF7">
    <property type="entry name" value="ATP-DEPENDENT DNA HELICASE PIF1"/>
    <property type="match status" value="1"/>
</dbReference>
<dbReference type="AlphaFoldDB" id="A0A419DBT0"/>
<dbReference type="InterPro" id="IPR049163">
    <property type="entry name" value="Pif1-like_2B_dom"/>
</dbReference>
<dbReference type="GO" id="GO:0003678">
    <property type="term" value="F:DNA helicase activity"/>
    <property type="evidence" value="ECO:0007669"/>
    <property type="project" value="InterPro"/>
</dbReference>
<dbReference type="Gene3D" id="3.40.50.300">
    <property type="entry name" value="P-loop containing nucleotide triphosphate hydrolases"/>
    <property type="match status" value="2"/>
</dbReference>
<dbReference type="InterPro" id="IPR051055">
    <property type="entry name" value="PIF1_helicase"/>
</dbReference>
<proteinExistence type="predicted"/>
<name>A0A419DBT0_9BACT</name>
<dbReference type="EMBL" id="QZJW01000044">
    <property type="protein sequence ID" value="RJO60517.1"/>
    <property type="molecule type" value="Genomic_DNA"/>
</dbReference>
<accession>A0A419DBT0</accession>
<dbReference type="CDD" id="cd18037">
    <property type="entry name" value="DEXSc_Pif1_like"/>
    <property type="match status" value="1"/>
</dbReference>
<dbReference type="SMART" id="SM00382">
    <property type="entry name" value="AAA"/>
    <property type="match status" value="1"/>
</dbReference>
<dbReference type="Pfam" id="PF21530">
    <property type="entry name" value="Pif1_2B_dom"/>
    <property type="match status" value="1"/>
</dbReference>
<dbReference type="InterPro" id="IPR003593">
    <property type="entry name" value="AAA+_ATPase"/>
</dbReference>
<evidence type="ECO:0000259" key="1">
    <source>
        <dbReference type="SMART" id="SM00382"/>
    </source>
</evidence>
<dbReference type="InterPro" id="IPR029491">
    <property type="entry name" value="Helicase_HTH"/>
</dbReference>
<comment type="caution">
    <text evidence="2">The sequence shown here is derived from an EMBL/GenBank/DDBJ whole genome shotgun (WGS) entry which is preliminary data.</text>
</comment>
<feature type="domain" description="AAA+ ATPase" evidence="1">
    <location>
        <begin position="12"/>
        <end position="302"/>
    </location>
</feature>
<dbReference type="InterPro" id="IPR010285">
    <property type="entry name" value="DNA_helicase_pif1-like_DEAD"/>
</dbReference>
<organism evidence="2 3">
    <name type="scientific">candidate division WS5 bacterium</name>
    <dbReference type="NCBI Taxonomy" id="2093353"/>
    <lineage>
        <taxon>Bacteria</taxon>
        <taxon>candidate division WS5</taxon>
    </lineage>
</organism>
<dbReference type="PANTHER" id="PTHR47642">
    <property type="entry name" value="ATP-DEPENDENT DNA HELICASE"/>
    <property type="match status" value="1"/>
</dbReference>
<gene>
    <name evidence="2" type="ORF">C4544_04920</name>
</gene>